<accession>A0A2N9HB91</accession>
<name>A0A2N9HB91_FAGSY</name>
<protein>
    <recommendedName>
        <fullName evidence="3">DUF4283 domain-containing protein</fullName>
    </recommendedName>
</protein>
<organism evidence="2">
    <name type="scientific">Fagus sylvatica</name>
    <name type="common">Beechnut</name>
    <dbReference type="NCBI Taxonomy" id="28930"/>
    <lineage>
        <taxon>Eukaryota</taxon>
        <taxon>Viridiplantae</taxon>
        <taxon>Streptophyta</taxon>
        <taxon>Embryophyta</taxon>
        <taxon>Tracheophyta</taxon>
        <taxon>Spermatophyta</taxon>
        <taxon>Magnoliopsida</taxon>
        <taxon>eudicotyledons</taxon>
        <taxon>Gunneridae</taxon>
        <taxon>Pentapetalae</taxon>
        <taxon>rosids</taxon>
        <taxon>fabids</taxon>
        <taxon>Fagales</taxon>
        <taxon>Fagaceae</taxon>
        <taxon>Fagus</taxon>
    </lineage>
</organism>
<dbReference type="InterPro" id="IPR040256">
    <property type="entry name" value="At4g02000-like"/>
</dbReference>
<dbReference type="EMBL" id="OIVN01003190">
    <property type="protein sequence ID" value="SPD09402.1"/>
    <property type="molecule type" value="Genomic_DNA"/>
</dbReference>
<feature type="region of interest" description="Disordered" evidence="1">
    <location>
        <begin position="1"/>
        <end position="77"/>
    </location>
</feature>
<dbReference type="PANTHER" id="PTHR31286:SF99">
    <property type="entry name" value="DUF4283 DOMAIN-CONTAINING PROTEIN"/>
    <property type="match status" value="1"/>
</dbReference>
<dbReference type="AlphaFoldDB" id="A0A2N9HB91"/>
<evidence type="ECO:0000313" key="2">
    <source>
        <dbReference type="EMBL" id="SPD09402.1"/>
    </source>
</evidence>
<sequence>MEDTDMSDRPKEKDRVRSSDNGEYLGHSIEDDATSRRNNKKHKESHLISIDGESHNMEEDADLSSNEDDEDEPPGDGEVVIKFSRELKQRIRDMWSSSLIVKTLVWASSSLDLIPDLVLRKFSRVVCGSFESIICLSGCRSQTFVLPKLLFQWIRLVLRVDFNTEAGTRGCFARICVQLDLEQPLTRTIRVGKLKLAMVYEGIGLLCFHYGRIGHRCEWCPNRIQEEVVTPEDAPSVPDLKEEEKSSEFGPWMLVTCRKKQTKTAGVRDDGRISPGRANGNGGQGRDFSGAAVKGRGRGFSDAEVKVNGRQLSKASFHPLDKGKKNLDAGLSEEPSPKLYENLNEPSPKISEQHFTAGPSKPVFIQNPVFTFNITSPLKSSLQSQPSKTLAFSKIKPNLNPSPQQPPSSTSPIRPQAPHSKAPQTKAPQSKAPQSKGHHDKHSLGDFSAVQRTSKLEDSIRTSGNSDKRRCDKIDSKGSPSHMGLVRRRDSSGLVQNSSSSPTRRLSRSPSPNRHGLVARDKSVLEFPHGCPEDRRDSLSTTDTLSAIARVAICPISGGSLLCNTSRIRRKESLVVSPNPLQLGRQSDITQISSDSEVYPSVRVWDPLLGVEGEGIPRVSIHLKDDPKQLMGNVAGEGMELARSGGPEILILTETRLGGARATELARSFPFDGFLCTNTIGFAGGIWILWKKEAMKVDHLRANKIVRLRNNVREWITDSELIRLHIQQGFVDLFSTSHHHPPSGFCLPMWAPRVSNQEALSLTAHVDVKDVKMSLWSLKTFKAPGPNGLHLGFFQKCWPIVGESVVNEVRQIFSSGRMPEYLNRTLISLIPKCLGPDTLC</sequence>
<dbReference type="PANTHER" id="PTHR31286">
    <property type="entry name" value="GLYCINE-RICH CELL WALL STRUCTURAL PROTEIN 1.8-LIKE"/>
    <property type="match status" value="1"/>
</dbReference>
<evidence type="ECO:0000256" key="1">
    <source>
        <dbReference type="SAM" id="MobiDB-lite"/>
    </source>
</evidence>
<feature type="compositionally biased region" description="Low complexity" evidence="1">
    <location>
        <begin position="498"/>
        <end position="512"/>
    </location>
</feature>
<feature type="compositionally biased region" description="Acidic residues" evidence="1">
    <location>
        <begin position="59"/>
        <end position="75"/>
    </location>
</feature>
<proteinExistence type="predicted"/>
<feature type="compositionally biased region" description="Polar residues" evidence="1">
    <location>
        <begin position="422"/>
        <end position="433"/>
    </location>
</feature>
<feature type="region of interest" description="Disordered" evidence="1">
    <location>
        <begin position="264"/>
        <end position="295"/>
    </location>
</feature>
<feature type="compositionally biased region" description="Low complexity" evidence="1">
    <location>
        <begin position="407"/>
        <end position="416"/>
    </location>
</feature>
<feature type="compositionally biased region" description="Basic and acidic residues" evidence="1">
    <location>
        <begin position="454"/>
        <end position="476"/>
    </location>
</feature>
<feature type="compositionally biased region" description="Basic and acidic residues" evidence="1">
    <location>
        <begin position="1"/>
        <end position="20"/>
    </location>
</feature>
<reference evidence="2" key="1">
    <citation type="submission" date="2018-02" db="EMBL/GenBank/DDBJ databases">
        <authorList>
            <person name="Cohen D.B."/>
            <person name="Kent A.D."/>
        </authorList>
    </citation>
    <scope>NUCLEOTIDE SEQUENCE</scope>
</reference>
<feature type="region of interest" description="Disordered" evidence="1">
    <location>
        <begin position="393"/>
        <end position="521"/>
    </location>
</feature>
<gene>
    <name evidence="2" type="ORF">FSB_LOCUS37284</name>
</gene>
<feature type="region of interest" description="Disordered" evidence="1">
    <location>
        <begin position="314"/>
        <end position="354"/>
    </location>
</feature>
<evidence type="ECO:0008006" key="3">
    <source>
        <dbReference type="Google" id="ProtNLM"/>
    </source>
</evidence>